<gene>
    <name evidence="2" type="ORF">EIO64_17315</name>
</gene>
<dbReference type="InterPro" id="IPR019206">
    <property type="entry name" value="DUF2085_TM"/>
</dbReference>
<feature type="transmembrane region" description="Helical" evidence="1">
    <location>
        <begin position="92"/>
        <end position="114"/>
    </location>
</feature>
<proteinExistence type="predicted"/>
<sequence length="127" mass="14107">MPIKLRRWLWRWLPILFGCHCRPDRSFHFRDGTPFPICARCTGELAGILAGLATWWAVHPPAGVAAVLLVPLIADGLLQLCTPYESGNLRRLATGLLFGYGLTVLLLTSLGWAYQWGFGFGKTLLDP</sequence>
<organism evidence="2 3">
    <name type="scientific">Dysosmobacter welbionis</name>
    <dbReference type="NCBI Taxonomy" id="2093857"/>
    <lineage>
        <taxon>Bacteria</taxon>
        <taxon>Bacillati</taxon>
        <taxon>Bacillota</taxon>
        <taxon>Clostridia</taxon>
        <taxon>Eubacteriales</taxon>
        <taxon>Oscillospiraceae</taxon>
        <taxon>Dysosmobacter</taxon>
    </lineage>
</organism>
<name>A0A4D7ANA5_9FIRM</name>
<dbReference type="Proteomes" id="UP000298642">
    <property type="component" value="Chromosome"/>
</dbReference>
<dbReference type="Pfam" id="PF09858">
    <property type="entry name" value="DUF2085"/>
    <property type="match status" value="1"/>
</dbReference>
<dbReference type="RefSeq" id="WP_021749445.1">
    <property type="nucleotide sequence ID" value="NZ_CP034413.3"/>
</dbReference>
<evidence type="ECO:0000313" key="2">
    <source>
        <dbReference type="EMBL" id="QCI60749.1"/>
    </source>
</evidence>
<evidence type="ECO:0000313" key="3">
    <source>
        <dbReference type="Proteomes" id="UP000298642"/>
    </source>
</evidence>
<accession>A0A4D7ANA5</accession>
<keyword evidence="1" id="KW-1133">Transmembrane helix</keyword>
<reference evidence="3" key="1">
    <citation type="submission" date="2018-12" db="EMBL/GenBank/DDBJ databases">
        <title>Dusodibacter welbiota gen. nov., sp. nov., isolated from human faeces and emended description of the Oscillibacter genus.</title>
        <authorList>
            <person name="Le Roy T."/>
            <person name="Van der Smissen P."/>
            <person name="Delzenne N."/>
            <person name="Muccioli G."/>
            <person name="Collet J.F."/>
            <person name="Cani P.D."/>
        </authorList>
    </citation>
    <scope>NUCLEOTIDE SEQUENCE [LARGE SCALE GENOMIC DNA]</scope>
    <source>
        <strain evidence="3">J115</strain>
    </source>
</reference>
<keyword evidence="3" id="KW-1185">Reference proteome</keyword>
<dbReference type="KEGG" id="obj:EIO64_17315"/>
<dbReference type="AlphaFoldDB" id="A0A4D7ANA5"/>
<evidence type="ECO:0000256" key="1">
    <source>
        <dbReference type="SAM" id="Phobius"/>
    </source>
</evidence>
<dbReference type="EMBL" id="CP034413">
    <property type="protein sequence ID" value="QCI60749.1"/>
    <property type="molecule type" value="Genomic_DNA"/>
</dbReference>
<keyword evidence="1" id="KW-0812">Transmembrane</keyword>
<protein>
    <submittedName>
        <fullName evidence="2">DUF2085 domain-containing protein</fullName>
    </submittedName>
</protein>
<keyword evidence="1" id="KW-0472">Membrane</keyword>